<keyword evidence="2" id="KW-0732">Signal</keyword>
<sequence length="228" mass="26205">MYKKAVTFSYDDGIEQDRRLVDIFNSYGMKCTFNLNTGIQSEESRFEIDGVKIHRMNQEDIGDLYKGHEIAVHGLTHTGPTGLLLEELEQEFYQDAKNIERIYGKYPVGMAYAYGDCDERVAKYLQSIGIQYGRTVGSTHGFDLPKEPMLLEATCHHNDEQLFALAKQFLDAEPDDGKPMLFYIWGHSYEFDVNRNWDRIERLCEMLAGHDDIFCGTNAECLLDNPFA</sequence>
<dbReference type="Proteomes" id="UP000637513">
    <property type="component" value="Unassembled WGS sequence"/>
</dbReference>
<dbReference type="InterPro" id="IPR051398">
    <property type="entry name" value="Polysacch_Deacetylase"/>
</dbReference>
<evidence type="ECO:0000313" key="4">
    <source>
        <dbReference type="EMBL" id="MBC8556610.1"/>
    </source>
</evidence>
<dbReference type="PANTHER" id="PTHR34216">
    <property type="match status" value="1"/>
</dbReference>
<keyword evidence="5" id="KW-1185">Reference proteome</keyword>
<dbReference type="InterPro" id="IPR011330">
    <property type="entry name" value="Glyco_hydro/deAcase_b/a-brl"/>
</dbReference>
<dbReference type="Pfam" id="PF01522">
    <property type="entry name" value="Polysacc_deac_1"/>
    <property type="match status" value="1"/>
</dbReference>
<dbReference type="RefSeq" id="WP_249302869.1">
    <property type="nucleotide sequence ID" value="NZ_JACRSW010000009.1"/>
</dbReference>
<proteinExistence type="predicted"/>
<comment type="subcellular location">
    <subcellularLocation>
        <location evidence="1">Secreted</location>
    </subcellularLocation>
</comment>
<dbReference type="PROSITE" id="PS51677">
    <property type="entry name" value="NODB"/>
    <property type="match status" value="1"/>
</dbReference>
<dbReference type="EMBL" id="JACRSW010000009">
    <property type="protein sequence ID" value="MBC8556610.1"/>
    <property type="molecule type" value="Genomic_DNA"/>
</dbReference>
<feature type="domain" description="NodB homology" evidence="3">
    <location>
        <begin position="4"/>
        <end position="228"/>
    </location>
</feature>
<accession>A0ABR7MT15</accession>
<dbReference type="Gene3D" id="3.20.20.370">
    <property type="entry name" value="Glycoside hydrolase/deacetylase"/>
    <property type="match status" value="1"/>
</dbReference>
<evidence type="ECO:0000313" key="5">
    <source>
        <dbReference type="Proteomes" id="UP000637513"/>
    </source>
</evidence>
<dbReference type="CDD" id="cd10967">
    <property type="entry name" value="CE4_GLA_like_6s"/>
    <property type="match status" value="1"/>
</dbReference>
<organism evidence="4 5">
    <name type="scientific">Jutongia hominis</name>
    <dbReference type="NCBI Taxonomy" id="2763664"/>
    <lineage>
        <taxon>Bacteria</taxon>
        <taxon>Bacillati</taxon>
        <taxon>Bacillota</taxon>
        <taxon>Clostridia</taxon>
        <taxon>Lachnospirales</taxon>
        <taxon>Lachnospiraceae</taxon>
        <taxon>Jutongia</taxon>
    </lineage>
</organism>
<evidence type="ECO:0000256" key="1">
    <source>
        <dbReference type="ARBA" id="ARBA00004613"/>
    </source>
</evidence>
<reference evidence="4 5" key="1">
    <citation type="submission" date="2020-08" db="EMBL/GenBank/DDBJ databases">
        <title>Genome public.</title>
        <authorList>
            <person name="Liu C."/>
            <person name="Sun Q."/>
        </authorList>
    </citation>
    <scope>NUCLEOTIDE SEQUENCE [LARGE SCALE GENOMIC DNA]</scope>
    <source>
        <strain evidence="4 5">BX3</strain>
    </source>
</reference>
<dbReference type="InterPro" id="IPR002509">
    <property type="entry name" value="NODB_dom"/>
</dbReference>
<name>A0ABR7MT15_9FIRM</name>
<protein>
    <submittedName>
        <fullName evidence="4">Polysaccharide deacetylase family protein</fullName>
    </submittedName>
</protein>
<dbReference type="PANTHER" id="PTHR34216:SF3">
    <property type="entry name" value="POLY-BETA-1,6-N-ACETYL-D-GLUCOSAMINE N-DEACETYLASE"/>
    <property type="match status" value="1"/>
</dbReference>
<comment type="caution">
    <text evidence="4">The sequence shown here is derived from an EMBL/GenBank/DDBJ whole genome shotgun (WGS) entry which is preliminary data.</text>
</comment>
<gene>
    <name evidence="4" type="ORF">H8700_02645</name>
</gene>
<evidence type="ECO:0000259" key="3">
    <source>
        <dbReference type="PROSITE" id="PS51677"/>
    </source>
</evidence>
<dbReference type="SUPFAM" id="SSF88713">
    <property type="entry name" value="Glycoside hydrolase/deacetylase"/>
    <property type="match status" value="1"/>
</dbReference>
<evidence type="ECO:0000256" key="2">
    <source>
        <dbReference type="ARBA" id="ARBA00022729"/>
    </source>
</evidence>